<dbReference type="PROSITE" id="PS51257">
    <property type="entry name" value="PROKAR_LIPOPROTEIN"/>
    <property type="match status" value="1"/>
</dbReference>
<dbReference type="Gene3D" id="3.40.50.11350">
    <property type="match status" value="1"/>
</dbReference>
<dbReference type="EMBL" id="HBKQ01004402">
    <property type="protein sequence ID" value="CAE2206875.1"/>
    <property type="molecule type" value="Transcribed_RNA"/>
</dbReference>
<proteinExistence type="predicted"/>
<name>A0A7S4HR53_9STRA</name>
<sequence>MSFWRILMPVLIFGLACFVVSKRGNLHWSAPRMQVEYNRPLQHLFSTNRTKLTIKKPTPWPNNNSGRSKERIIDRRGTHHDDFLLPWAVVQYLHPRVQERLDANAVRTNCLFDALSRKQKRNAVQWESKRYFIWQCFGGCGGLGDRMKGIISVFLHAVAIGYEFIIDWAEPTALYPDILVPSTLLNWTGNPHSVRSTSLRIMDQVDNPFDLCEWRNFKSVKIQTNDHPIPKSCDHGDVKIREILLSQSHTTSCLRTATKQWRGGTQCMGCIFWYLFRIGGKLKDRLALQLKHLQDWKEKRNLQGAFSIGMHVRAGDSHMRAGQGREASDIASLVARLEACASNFSTAIGSKHKRFFLIIVSDSERVKGLIGKWDWLQVYSSPTSPIHIDRHQNLAKEKMVDAALSVFVDMFLLALQDALLLSGTSGYGYLAQSVGLFDDSNSFNCIT</sequence>
<organism evidence="2">
    <name type="scientific">Odontella aurita</name>
    <dbReference type="NCBI Taxonomy" id="265563"/>
    <lineage>
        <taxon>Eukaryota</taxon>
        <taxon>Sar</taxon>
        <taxon>Stramenopiles</taxon>
        <taxon>Ochrophyta</taxon>
        <taxon>Bacillariophyta</taxon>
        <taxon>Mediophyceae</taxon>
        <taxon>Biddulphiophycidae</taxon>
        <taxon>Eupodiscales</taxon>
        <taxon>Odontellaceae</taxon>
        <taxon>Odontella</taxon>
    </lineage>
</organism>
<evidence type="ECO:0008006" key="3">
    <source>
        <dbReference type="Google" id="ProtNLM"/>
    </source>
</evidence>
<accession>A0A7S4HR53</accession>
<dbReference type="AlphaFoldDB" id="A0A7S4HR53"/>
<evidence type="ECO:0000256" key="1">
    <source>
        <dbReference type="SAM" id="SignalP"/>
    </source>
</evidence>
<evidence type="ECO:0000313" key="2">
    <source>
        <dbReference type="EMBL" id="CAE2206875.1"/>
    </source>
</evidence>
<feature type="signal peptide" evidence="1">
    <location>
        <begin position="1"/>
        <end position="22"/>
    </location>
</feature>
<feature type="chain" id="PRO_5031069768" description="GT23 domain-containing protein" evidence="1">
    <location>
        <begin position="23"/>
        <end position="447"/>
    </location>
</feature>
<gene>
    <name evidence="2" type="ORF">OAUR00152_LOCUS3011</name>
</gene>
<keyword evidence="1" id="KW-0732">Signal</keyword>
<protein>
    <recommendedName>
        <fullName evidence="3">GT23 domain-containing protein</fullName>
    </recommendedName>
</protein>
<reference evidence="2" key="1">
    <citation type="submission" date="2021-01" db="EMBL/GenBank/DDBJ databases">
        <authorList>
            <person name="Corre E."/>
            <person name="Pelletier E."/>
            <person name="Niang G."/>
            <person name="Scheremetjew M."/>
            <person name="Finn R."/>
            <person name="Kale V."/>
            <person name="Holt S."/>
            <person name="Cochrane G."/>
            <person name="Meng A."/>
            <person name="Brown T."/>
            <person name="Cohen L."/>
        </authorList>
    </citation>
    <scope>NUCLEOTIDE SEQUENCE</scope>
    <source>
        <strain evidence="2">Isolate 1302-5</strain>
    </source>
</reference>